<keyword evidence="3" id="KW-0378">Hydrolase</keyword>
<dbReference type="Proteomes" id="UP000283644">
    <property type="component" value="Unassembled WGS sequence"/>
</dbReference>
<keyword evidence="7" id="KW-1185">Reference proteome</keyword>
<dbReference type="Pfam" id="PF00383">
    <property type="entry name" value="dCMP_cyt_deam_1"/>
    <property type="match status" value="1"/>
</dbReference>
<proteinExistence type="inferred from homology"/>
<comment type="similarity">
    <text evidence="1">Belongs to the cytidine and deoxycytidylate deaminase family.</text>
</comment>
<evidence type="ECO:0000259" key="5">
    <source>
        <dbReference type="PROSITE" id="PS51747"/>
    </source>
</evidence>
<dbReference type="GO" id="GO:0046872">
    <property type="term" value="F:metal ion binding"/>
    <property type="evidence" value="ECO:0007669"/>
    <property type="project" value="UniProtKB-KW"/>
</dbReference>
<gene>
    <name evidence="6" type="ORF">D0Z08_07465</name>
</gene>
<dbReference type="PROSITE" id="PS51747">
    <property type="entry name" value="CYT_DCMP_DEAMINASES_2"/>
    <property type="match status" value="1"/>
</dbReference>
<evidence type="ECO:0000313" key="7">
    <source>
        <dbReference type="Proteomes" id="UP000283644"/>
    </source>
</evidence>
<keyword evidence="2" id="KW-0479">Metal-binding</keyword>
<organism evidence="6 7">
    <name type="scientific">Nocardioides immobilis</name>
    <dbReference type="NCBI Taxonomy" id="2049295"/>
    <lineage>
        <taxon>Bacteria</taxon>
        <taxon>Bacillati</taxon>
        <taxon>Actinomycetota</taxon>
        <taxon>Actinomycetes</taxon>
        <taxon>Propionibacteriales</taxon>
        <taxon>Nocardioidaceae</taxon>
        <taxon>Nocardioides</taxon>
    </lineage>
</organism>
<dbReference type="EMBL" id="QXGH01000012">
    <property type="protein sequence ID" value="RHW27519.1"/>
    <property type="molecule type" value="Genomic_DNA"/>
</dbReference>
<evidence type="ECO:0000256" key="4">
    <source>
        <dbReference type="ARBA" id="ARBA00022833"/>
    </source>
</evidence>
<dbReference type="SUPFAM" id="SSF53927">
    <property type="entry name" value="Cytidine deaminase-like"/>
    <property type="match status" value="1"/>
</dbReference>
<accession>A0A417Y4F1</accession>
<name>A0A417Y4F1_9ACTN</name>
<dbReference type="CDD" id="cd01285">
    <property type="entry name" value="nucleoside_deaminase"/>
    <property type="match status" value="1"/>
</dbReference>
<reference evidence="6 7" key="1">
    <citation type="submission" date="2018-09" db="EMBL/GenBank/DDBJ databases">
        <title>Genome sequencing of Nocardioides immobilis CCTCC AB 2017083 for comparison to Nocardioides silvaticus.</title>
        <authorList>
            <person name="Li C."/>
            <person name="Wang G."/>
        </authorList>
    </citation>
    <scope>NUCLEOTIDE SEQUENCE [LARGE SCALE GENOMIC DNA]</scope>
    <source>
        <strain evidence="6 7">CCTCC AB 2017083</strain>
    </source>
</reference>
<dbReference type="AlphaFoldDB" id="A0A417Y4F1"/>
<protein>
    <submittedName>
        <fullName evidence="6">Nucleoside deaminase</fullName>
    </submittedName>
</protein>
<evidence type="ECO:0000313" key="6">
    <source>
        <dbReference type="EMBL" id="RHW27519.1"/>
    </source>
</evidence>
<comment type="caution">
    <text evidence="6">The sequence shown here is derived from an EMBL/GenBank/DDBJ whole genome shotgun (WGS) entry which is preliminary data.</text>
</comment>
<dbReference type="GO" id="GO:0047974">
    <property type="term" value="F:guanosine deaminase activity"/>
    <property type="evidence" value="ECO:0007669"/>
    <property type="project" value="TreeGrafter"/>
</dbReference>
<dbReference type="OrthoDB" id="9802676at2"/>
<dbReference type="InterPro" id="IPR016193">
    <property type="entry name" value="Cytidine_deaminase-like"/>
</dbReference>
<dbReference type="GO" id="GO:0006152">
    <property type="term" value="P:purine nucleoside catabolic process"/>
    <property type="evidence" value="ECO:0007669"/>
    <property type="project" value="TreeGrafter"/>
</dbReference>
<feature type="domain" description="CMP/dCMP-type deaminase" evidence="5">
    <location>
        <begin position="1"/>
        <end position="117"/>
    </location>
</feature>
<dbReference type="Gene3D" id="3.40.140.10">
    <property type="entry name" value="Cytidine Deaminase, domain 2"/>
    <property type="match status" value="1"/>
</dbReference>
<evidence type="ECO:0000256" key="2">
    <source>
        <dbReference type="ARBA" id="ARBA00022723"/>
    </source>
</evidence>
<dbReference type="PANTHER" id="PTHR11079:SF161">
    <property type="entry name" value="CMP_DCMP-TYPE DEAMINASE DOMAIN-CONTAINING PROTEIN"/>
    <property type="match status" value="1"/>
</dbReference>
<evidence type="ECO:0000256" key="1">
    <source>
        <dbReference type="ARBA" id="ARBA00006576"/>
    </source>
</evidence>
<keyword evidence="4" id="KW-0862">Zinc</keyword>
<dbReference type="RefSeq" id="WP_118924246.1">
    <property type="nucleotide sequence ID" value="NZ_QXGH01000012.1"/>
</dbReference>
<dbReference type="PANTHER" id="PTHR11079">
    <property type="entry name" value="CYTOSINE DEAMINASE FAMILY MEMBER"/>
    <property type="match status" value="1"/>
</dbReference>
<dbReference type="InterPro" id="IPR002125">
    <property type="entry name" value="CMP_dCMP_dom"/>
</dbReference>
<dbReference type="FunFam" id="3.40.140.10:FF:000011">
    <property type="entry name" value="tRNA-specific adenosine deaminase"/>
    <property type="match status" value="1"/>
</dbReference>
<sequence>MPTNDDAAWLAHAVGLATANVEQDGGPFGAVVVRGDELVSSGQNRVTRDLDPTAHAEVVAIRSACSALGDFALAGCTLYTSCEPCPLCLSAALWARLDRVVYAADRDDAARGGFDDRAFYELFDRPRSEWPMAVSAHPLPDGFAPFAAWLAKADRVRY</sequence>
<evidence type="ECO:0000256" key="3">
    <source>
        <dbReference type="ARBA" id="ARBA00022801"/>
    </source>
</evidence>